<dbReference type="InterPro" id="IPR001054">
    <property type="entry name" value="A/G_cyclase"/>
</dbReference>
<dbReference type="InterPro" id="IPR029787">
    <property type="entry name" value="Nucleotide_cyclase"/>
</dbReference>
<protein>
    <submittedName>
        <fullName evidence="6">Protein kinase</fullName>
    </submittedName>
</protein>
<dbReference type="CDD" id="cd07302">
    <property type="entry name" value="CHD"/>
    <property type="match status" value="1"/>
</dbReference>
<dbReference type="Pfam" id="PF00069">
    <property type="entry name" value="Pkinase"/>
    <property type="match status" value="1"/>
</dbReference>
<dbReference type="Gene3D" id="3.30.200.20">
    <property type="entry name" value="Phosphorylase Kinase, domain 1"/>
    <property type="match status" value="1"/>
</dbReference>
<keyword evidence="6" id="KW-0808">Transferase</keyword>
<comment type="subcellular location">
    <subcellularLocation>
        <location evidence="1">Membrane</location>
        <topology evidence="1">Single-pass membrane protein</topology>
    </subcellularLocation>
</comment>
<dbReference type="InterPro" id="IPR000719">
    <property type="entry name" value="Prot_kinase_dom"/>
</dbReference>
<evidence type="ECO:0000256" key="4">
    <source>
        <dbReference type="PROSITE-ProRule" id="PRU10141"/>
    </source>
</evidence>
<dbReference type="GO" id="GO:0016301">
    <property type="term" value="F:kinase activity"/>
    <property type="evidence" value="ECO:0007669"/>
    <property type="project" value="UniProtKB-KW"/>
</dbReference>
<dbReference type="PANTHER" id="PTHR16305">
    <property type="entry name" value="TESTICULAR SOLUBLE ADENYLYL CYCLASE"/>
    <property type="match status" value="1"/>
</dbReference>
<proteinExistence type="predicted"/>
<evidence type="ECO:0000256" key="1">
    <source>
        <dbReference type="ARBA" id="ARBA00004167"/>
    </source>
</evidence>
<dbReference type="SUPFAM" id="SSF52540">
    <property type="entry name" value="P-loop containing nucleoside triphosphate hydrolases"/>
    <property type="match status" value="1"/>
</dbReference>
<dbReference type="SUPFAM" id="SSF55073">
    <property type="entry name" value="Nucleotide cyclase"/>
    <property type="match status" value="1"/>
</dbReference>
<keyword evidence="3 4" id="KW-0067">ATP-binding</keyword>
<dbReference type="InterPro" id="IPR011009">
    <property type="entry name" value="Kinase-like_dom_sf"/>
</dbReference>
<keyword evidence="7" id="KW-1185">Reference proteome</keyword>
<dbReference type="RefSeq" id="WP_394829021.1">
    <property type="nucleotide sequence ID" value="NZ_CP089984.1"/>
</dbReference>
<dbReference type="PROSITE" id="PS00108">
    <property type="entry name" value="PROTEIN_KINASE_ST"/>
    <property type="match status" value="1"/>
</dbReference>
<evidence type="ECO:0000313" key="7">
    <source>
        <dbReference type="Proteomes" id="UP001370348"/>
    </source>
</evidence>
<dbReference type="CDD" id="cd14014">
    <property type="entry name" value="STKc_PknB_like"/>
    <property type="match status" value="1"/>
</dbReference>
<feature type="domain" description="Protein kinase" evidence="5">
    <location>
        <begin position="65"/>
        <end position="321"/>
    </location>
</feature>
<reference evidence="6 7" key="1">
    <citation type="submission" date="2021-12" db="EMBL/GenBank/DDBJ databases">
        <title>Discovery of the Pendulisporaceae a myxobacterial family with distinct sporulation behavior and unique specialized metabolism.</title>
        <authorList>
            <person name="Garcia R."/>
            <person name="Popoff A."/>
            <person name="Bader C.D."/>
            <person name="Loehr J."/>
            <person name="Walesch S."/>
            <person name="Walt C."/>
            <person name="Boldt J."/>
            <person name="Bunk B."/>
            <person name="Haeckl F.J.F.P.J."/>
            <person name="Gunesch A.P."/>
            <person name="Birkelbach J."/>
            <person name="Nuebel U."/>
            <person name="Pietschmann T."/>
            <person name="Bach T."/>
            <person name="Mueller R."/>
        </authorList>
    </citation>
    <scope>NUCLEOTIDE SEQUENCE [LARGE SCALE GENOMIC DNA]</scope>
    <source>
        <strain evidence="6 7">MSr11954</strain>
    </source>
</reference>
<dbReference type="Gene3D" id="3.30.70.1230">
    <property type="entry name" value="Nucleotide cyclase"/>
    <property type="match status" value="1"/>
</dbReference>
<accession>A0ABZ2MA63</accession>
<dbReference type="InterPro" id="IPR011990">
    <property type="entry name" value="TPR-like_helical_dom_sf"/>
</dbReference>
<dbReference type="Gene3D" id="3.40.50.300">
    <property type="entry name" value="P-loop containing nucleotide triphosphate hydrolases"/>
    <property type="match status" value="1"/>
</dbReference>
<keyword evidence="6" id="KW-0418">Kinase</keyword>
<keyword evidence="2 4" id="KW-0547">Nucleotide-binding</keyword>
<dbReference type="PROSITE" id="PS50011">
    <property type="entry name" value="PROTEIN_KINASE_DOM"/>
    <property type="match status" value="1"/>
</dbReference>
<dbReference type="InterPro" id="IPR008271">
    <property type="entry name" value="Ser/Thr_kinase_AS"/>
</dbReference>
<dbReference type="Pfam" id="PF13191">
    <property type="entry name" value="AAA_16"/>
    <property type="match status" value="1"/>
</dbReference>
<name>A0ABZ2MA63_9BACT</name>
<dbReference type="PANTHER" id="PTHR16305:SF28">
    <property type="entry name" value="GUANYLATE CYCLASE DOMAIN-CONTAINING PROTEIN"/>
    <property type="match status" value="1"/>
</dbReference>
<evidence type="ECO:0000256" key="3">
    <source>
        <dbReference type="ARBA" id="ARBA00022840"/>
    </source>
</evidence>
<dbReference type="Proteomes" id="UP001370348">
    <property type="component" value="Chromosome"/>
</dbReference>
<dbReference type="InterPro" id="IPR041664">
    <property type="entry name" value="AAA_16"/>
</dbReference>
<evidence type="ECO:0000313" key="6">
    <source>
        <dbReference type="EMBL" id="WXB19403.1"/>
    </source>
</evidence>
<evidence type="ECO:0000256" key="2">
    <source>
        <dbReference type="ARBA" id="ARBA00022741"/>
    </source>
</evidence>
<organism evidence="6 7">
    <name type="scientific">Pendulispora albinea</name>
    <dbReference type="NCBI Taxonomy" id="2741071"/>
    <lineage>
        <taxon>Bacteria</taxon>
        <taxon>Pseudomonadati</taxon>
        <taxon>Myxococcota</taxon>
        <taxon>Myxococcia</taxon>
        <taxon>Myxococcales</taxon>
        <taxon>Sorangiineae</taxon>
        <taxon>Pendulisporaceae</taxon>
        <taxon>Pendulispora</taxon>
    </lineage>
</organism>
<dbReference type="SUPFAM" id="SSF56112">
    <property type="entry name" value="Protein kinase-like (PK-like)"/>
    <property type="match status" value="1"/>
</dbReference>
<dbReference type="SUPFAM" id="SSF48452">
    <property type="entry name" value="TPR-like"/>
    <property type="match status" value="1"/>
</dbReference>
<dbReference type="PROSITE" id="PS00107">
    <property type="entry name" value="PROTEIN_KINASE_ATP"/>
    <property type="match status" value="1"/>
</dbReference>
<dbReference type="Gene3D" id="1.10.510.10">
    <property type="entry name" value="Transferase(Phosphotransferase) domain 1"/>
    <property type="match status" value="1"/>
</dbReference>
<evidence type="ECO:0000259" key="5">
    <source>
        <dbReference type="PROSITE" id="PS50011"/>
    </source>
</evidence>
<dbReference type="InterPro" id="IPR027417">
    <property type="entry name" value="P-loop_NTPase"/>
</dbReference>
<dbReference type="InterPro" id="IPR017441">
    <property type="entry name" value="Protein_kinase_ATP_BS"/>
</dbReference>
<dbReference type="Gene3D" id="1.25.40.10">
    <property type="entry name" value="Tetratricopeptide repeat domain"/>
    <property type="match status" value="1"/>
</dbReference>
<sequence>MAEIHRHTDRAAGTGTGPCPLSCTVTDGVRGTLREDTLESTTESARSSLEPEQGCRLGGADGTRFELLERLGGGGMAVVFRAHDAVLDRTVAIKFLINKARSTNEGLERLQLEARACGRLNHENIVRLFDMGIDRGLPFLVLEYLEGRPLDAMLRDGELDARRAVRIMIDVARGLSQAHRAGIVHRDLKPSNVFIAKDGTAKILDFGVATMIAAPSDTSGALWGTPRYMSPEQWKGEAQDGRTDIWSAGVMFFQLMTGVEPFTGEDVFELRDRIVSPLPAPSLRALRPELPAEAERIAQRAMMKGVSDRFGTADELLDAFLALEGALHTRDERESRPKIERRQTTVLSCSLSGAPEGPRKRARDEVDESFVDVVELCAAIVQELDGTIVSSFGSRVLACFGYPIAHEDNAQRALHAAFRIVRAIQARKHEAGRPACARIGVSTNLSIVHRAERSTMPLMLQGDAPRMAQWLEERAGPDEILVGNVTHVLVRGSFDLELLGEAAPDHAACPAPVYRALRPLDSPSRFDRVARDTRTPLVGRDRELATLRAIWDDATAGRGQFVLMLGEAGIGKSRLIQQHLEQIGIVTEAGKIGPEPHAMVRCQCWPHFQNSALTPIVEGLRRALGLHRAASSEEKLSVLEEALTNIELPPREHAARLAALFGVPTGARDSRPPLDHGAIDRRMLDLLVTLLVHLAGRRPLILIVEDAHWSDSSTIDLLHLLLPEVAPARVMVIVTARPELEPRWRARSHLSRSPRSASLPSPQGWSFSPFSQLVLTKLSPKQTATMIALASRGHELSPAMAQQLVQRTDGVPLFIEELTHWIVDALGETEPRSGATDLDPLASHVIPATLEDLLRARLDALPSDAQDVAHLAAVLGREVPYELLGKTSELHEASLQVGLVQLLNAGILRKHGHGPEARYVFSHALVREAAYQSLVKRKRVHLHRRAAEVLVESFPELARRHPELVAAHFAEANAHELAVAYLEAAGQLALRRSAYADAAVHFERACAELRMLPADEAREGRAIELLLALGTVLILGGKPAVLADVAHRLAPHAERANDVSAKLLAQIGGAWSSLLSGHDLARCRDQAASALALHDLRGYDKLAPKFQGVGRGLVVGLCLIWSLALRGESERALVMARDTVQRARFQGDTLSSSLALFHLGYLHAFRGEFAEGARFADEVARISEQHGFEAHMALSKFLRGWSRVGMGDDDGVEELEQGTITRRKVGTEVAITMCLSVLAWAQWRTARLDDAMRSCEDAAQVVDGKGEHFFEPELLRLNGEILLAQGADPSRALACFERGLALARRQGARAWELRLAHSDARLRSKLGRHAEARARLMSAIAGFGDADDTSDVRMARALLGSLALLD</sequence>
<feature type="binding site" evidence="4">
    <location>
        <position position="94"/>
    </location>
    <ligand>
        <name>ATP</name>
        <dbReference type="ChEBI" id="CHEBI:30616"/>
    </ligand>
</feature>
<gene>
    <name evidence="6" type="ORF">LZC94_19500</name>
</gene>
<dbReference type="EMBL" id="CP089984">
    <property type="protein sequence ID" value="WXB19403.1"/>
    <property type="molecule type" value="Genomic_DNA"/>
</dbReference>
<dbReference type="SMART" id="SM00220">
    <property type="entry name" value="S_TKc"/>
    <property type="match status" value="1"/>
</dbReference>